<sequence>MNKLTLDQAVKKWVWEFNAIPLQLIEKAYPNFVDEVEILTTNKVCGHCESEDIVKNEDGELYCQHCNNDDDIFDKYDLPMWGTVWTFGDSLDSDWIRNNLDVVADCGIWVYESEELGIFFGIDGAGYDFYEQHWKPLYKARGLKWHSEE</sequence>
<evidence type="ECO:0000313" key="2">
    <source>
        <dbReference type="Proteomes" id="UP001070352"/>
    </source>
</evidence>
<dbReference type="Proteomes" id="UP001070352">
    <property type="component" value="Unassembled WGS sequence"/>
</dbReference>
<accession>A0A9Q4DND0</accession>
<proteinExistence type="predicted"/>
<dbReference type="EMBL" id="JALANJ010000003">
    <property type="protein sequence ID" value="MCY8119586.1"/>
    <property type="molecule type" value="Genomic_DNA"/>
</dbReference>
<gene>
    <name evidence="1" type="ORF">MOC45_03030</name>
</gene>
<protein>
    <submittedName>
        <fullName evidence="1">Uncharacterized protein</fullName>
    </submittedName>
</protein>
<name>A0A9Q4DND0_BACSC</name>
<organism evidence="1 2">
    <name type="scientific">Bacillus spizizenii</name>
    <name type="common">Bacillus subtilis subsp. spizizenii</name>
    <dbReference type="NCBI Taxonomy" id="96241"/>
    <lineage>
        <taxon>Bacteria</taxon>
        <taxon>Bacillati</taxon>
        <taxon>Bacillota</taxon>
        <taxon>Bacilli</taxon>
        <taxon>Bacillales</taxon>
        <taxon>Bacillaceae</taxon>
        <taxon>Bacillus</taxon>
    </lineage>
</organism>
<dbReference type="AlphaFoldDB" id="A0A9Q4DND0"/>
<reference evidence="1" key="1">
    <citation type="submission" date="2022-02" db="EMBL/GenBank/DDBJ databases">
        <title>Crop Bioprotection Bacillus Genome Sequencing.</title>
        <authorList>
            <person name="Dunlap C."/>
        </authorList>
    </citation>
    <scope>NUCLEOTIDE SEQUENCE</scope>
    <source>
        <strain evidence="1">M18B4</strain>
    </source>
</reference>
<comment type="caution">
    <text evidence="1">The sequence shown here is derived from an EMBL/GenBank/DDBJ whole genome shotgun (WGS) entry which is preliminary data.</text>
</comment>
<evidence type="ECO:0000313" key="1">
    <source>
        <dbReference type="EMBL" id="MCY8119586.1"/>
    </source>
</evidence>